<evidence type="ECO:0000313" key="3">
    <source>
        <dbReference type="EMBL" id="CDF78725.1"/>
    </source>
</evidence>
<dbReference type="STRING" id="1347342.BN863_10130"/>
<dbReference type="InterPro" id="IPR008969">
    <property type="entry name" value="CarboxyPept-like_regulatory"/>
</dbReference>
<dbReference type="Pfam" id="PF12708">
    <property type="entry name" value="Pect-lyase_RHGA_epim"/>
    <property type="match status" value="1"/>
</dbReference>
<name>T2KIU2_FORAG</name>
<sequence>MKIFSLGMLLVNILFCNVVNAQALDSIYGIITDENKQPLDGAEIIWGTDGIKTKADGTFKIKVSKTSHSQNITFSKLGYDMQSVNFSPKNFKNNPITIQLHDKGQPKDAYRISKVNIEAEVLSIMKEKWGTDFKHVVYPKQYLNNVIILNPGDSIQKAINSIHSKGGGVVYLQEGTYVLERSLNLMSKVSLVGAGRTKTIIKQGASVNKIALTIGSSKVTDVVLKDFSLQGHDTASASGVSFGGKDDNRHERWMLQNITITGFGSHGLGISRINNVIMDNCEFQHNGWAGSLHHNVYLMRIQGVLQSDCDMSYPTMGKSNKYTSTSHVLAQRCKLEVGKTNGIQVDAVQSAYHFFHKYNLSKFKRVAMWFPCEDYYNKFNYTENSEYAPQHVILNRCEIVDNTWGAMWRVVNNSYVINSVFDNKKIDMGLLKCDVKMEDSTFKTGNEMFTNVKQWPKDVRILW</sequence>
<feature type="domain" description="Rhamnogalacturonase A/B/Epimerase-like pectate lyase" evidence="2">
    <location>
        <begin position="154"/>
        <end position="217"/>
    </location>
</feature>
<dbReference type="InterPro" id="IPR011050">
    <property type="entry name" value="Pectin_lyase_fold/virulence"/>
</dbReference>
<keyword evidence="1" id="KW-0732">Signal</keyword>
<dbReference type="eggNOG" id="COG5434">
    <property type="taxonomic scope" value="Bacteria"/>
</dbReference>
<dbReference type="Gene3D" id="2.60.40.1120">
    <property type="entry name" value="Carboxypeptidase-like, regulatory domain"/>
    <property type="match status" value="1"/>
</dbReference>
<dbReference type="HOGENOM" id="CLU_047230_0_0_10"/>
<evidence type="ECO:0000256" key="1">
    <source>
        <dbReference type="SAM" id="SignalP"/>
    </source>
</evidence>
<dbReference type="Gene3D" id="2.160.20.10">
    <property type="entry name" value="Single-stranded right-handed beta-helix, Pectin lyase-like"/>
    <property type="match status" value="1"/>
</dbReference>
<dbReference type="AlphaFoldDB" id="T2KIU2"/>
<protein>
    <submittedName>
        <fullName evidence="3">Pectin lyase fold protein</fullName>
    </submittedName>
</protein>
<dbReference type="RefSeq" id="WP_038528187.1">
    <property type="nucleotide sequence ID" value="NZ_HG315671.1"/>
</dbReference>
<dbReference type="SUPFAM" id="SSF49464">
    <property type="entry name" value="Carboxypeptidase regulatory domain-like"/>
    <property type="match status" value="1"/>
</dbReference>
<dbReference type="InterPro" id="IPR012334">
    <property type="entry name" value="Pectin_lyas_fold"/>
</dbReference>
<feature type="chain" id="PRO_5004602579" evidence="1">
    <location>
        <begin position="22"/>
        <end position="463"/>
    </location>
</feature>
<dbReference type="InterPro" id="IPR024535">
    <property type="entry name" value="RHGA/B-epi-like_pectate_lyase"/>
</dbReference>
<dbReference type="GO" id="GO:0016829">
    <property type="term" value="F:lyase activity"/>
    <property type="evidence" value="ECO:0007669"/>
    <property type="project" value="UniProtKB-KW"/>
</dbReference>
<dbReference type="OrthoDB" id="5621785at2"/>
<dbReference type="PATRIC" id="fig|1347342.6.peg.1023"/>
<proteinExistence type="predicted"/>
<keyword evidence="3" id="KW-0456">Lyase</keyword>
<dbReference type="Proteomes" id="UP000016160">
    <property type="component" value="Chromosome"/>
</dbReference>
<evidence type="ECO:0000259" key="2">
    <source>
        <dbReference type="Pfam" id="PF12708"/>
    </source>
</evidence>
<accession>T2KIU2</accession>
<dbReference type="EMBL" id="HG315671">
    <property type="protein sequence ID" value="CDF78725.1"/>
    <property type="molecule type" value="Genomic_DNA"/>
</dbReference>
<feature type="signal peptide" evidence="1">
    <location>
        <begin position="1"/>
        <end position="21"/>
    </location>
</feature>
<keyword evidence="4" id="KW-1185">Reference proteome</keyword>
<gene>
    <name evidence="3" type="ORF">BN863_10130</name>
</gene>
<reference evidence="3 4" key="1">
    <citation type="journal article" date="2013" name="Appl. Environ. Microbiol.">
        <title>The genome of the alga-associated marine flavobacterium Formosa agariphila KMM 3901T reveals a broad potential for degradation of algal polysaccharides.</title>
        <authorList>
            <person name="Mann A.J."/>
            <person name="Hahnke R.L."/>
            <person name="Huang S."/>
            <person name="Werner J."/>
            <person name="Xing P."/>
            <person name="Barbeyron T."/>
            <person name="Huettel B."/>
            <person name="Stueber K."/>
            <person name="Reinhardt R."/>
            <person name="Harder J."/>
            <person name="Gloeckner F.O."/>
            <person name="Amann R.I."/>
            <person name="Teeling H."/>
        </authorList>
    </citation>
    <scope>NUCLEOTIDE SEQUENCE [LARGE SCALE GENOMIC DNA]</scope>
    <source>
        <strain evidence="4">DSM 15362 / KCTC 12365 / LMG 23005 / KMM 3901</strain>
    </source>
</reference>
<dbReference type="SUPFAM" id="SSF51126">
    <property type="entry name" value="Pectin lyase-like"/>
    <property type="match status" value="1"/>
</dbReference>
<evidence type="ECO:0000313" key="4">
    <source>
        <dbReference type="Proteomes" id="UP000016160"/>
    </source>
</evidence>
<organism evidence="3 4">
    <name type="scientific">Formosa agariphila (strain DSM 15362 / KCTC 12365 / LMG 23005 / KMM 3901 / M-2Alg 35-1)</name>
    <dbReference type="NCBI Taxonomy" id="1347342"/>
    <lineage>
        <taxon>Bacteria</taxon>
        <taxon>Pseudomonadati</taxon>
        <taxon>Bacteroidota</taxon>
        <taxon>Flavobacteriia</taxon>
        <taxon>Flavobacteriales</taxon>
        <taxon>Flavobacteriaceae</taxon>
        <taxon>Formosa</taxon>
    </lineage>
</organism>